<dbReference type="Pfam" id="PF08239">
    <property type="entry name" value="SH3_3"/>
    <property type="match status" value="1"/>
</dbReference>
<gene>
    <name evidence="6" type="ORF">GCM10007392_28910</name>
</gene>
<reference evidence="6" key="2">
    <citation type="submission" date="2020-09" db="EMBL/GenBank/DDBJ databases">
        <authorList>
            <person name="Sun Q."/>
            <person name="Kim S."/>
        </authorList>
    </citation>
    <scope>NUCLEOTIDE SEQUENCE</scope>
    <source>
        <strain evidence="6">KCTC 22169</strain>
    </source>
</reference>
<evidence type="ECO:0000256" key="4">
    <source>
        <dbReference type="ARBA" id="ARBA00023316"/>
    </source>
</evidence>
<dbReference type="SUPFAM" id="SSF55846">
    <property type="entry name" value="N-acetylmuramoyl-L-alanine amidase-like"/>
    <property type="match status" value="1"/>
</dbReference>
<keyword evidence="7" id="KW-1185">Reference proteome</keyword>
<dbReference type="Gene3D" id="3.40.80.10">
    <property type="entry name" value="Peptidoglycan recognition protein-like"/>
    <property type="match status" value="1"/>
</dbReference>
<dbReference type="InterPro" id="IPR051206">
    <property type="entry name" value="NAMLAA_amidase_2"/>
</dbReference>
<reference evidence="6" key="1">
    <citation type="journal article" date="2014" name="Int. J. Syst. Evol. Microbiol.">
        <title>Complete genome sequence of Corynebacterium casei LMG S-19264T (=DSM 44701T), isolated from a smear-ripened cheese.</title>
        <authorList>
            <consortium name="US DOE Joint Genome Institute (JGI-PGF)"/>
            <person name="Walter F."/>
            <person name="Albersmeier A."/>
            <person name="Kalinowski J."/>
            <person name="Ruckert C."/>
        </authorList>
    </citation>
    <scope>NUCLEOTIDE SEQUENCE</scope>
    <source>
        <strain evidence="6">KCTC 22169</strain>
    </source>
</reference>
<dbReference type="Proteomes" id="UP000626148">
    <property type="component" value="Unassembled WGS sequence"/>
</dbReference>
<dbReference type="EC" id="3.5.1.28" evidence="2"/>
<sequence length="279" mass="30997">MDMKIANHQLKDDDLLSFDFKTPNMSGKFANGLPDTLVIHFTAGSSAESSARHLCKPSAKASAHLVVGRDGKVYQLAPFNRVAWHAGRSTWKDRSGLNQYAIGIEIDNAGQLTDNGNGFYQTWFGKNLPVSEVFHGRHRNQSEPSYWHAYTEPQIARVFELCELLIDHYGITEIVGHEEIAPGRKVDPGPAFPLDKLRDQLLGDTRDQDAPAPKPASKEVIVNASQLNIRKGPSTSFQTVAAPLEQGTRVRTLNKEDGWVEVEYCIRGWVSGQYLKAPD</sequence>
<dbReference type="Pfam" id="PF01510">
    <property type="entry name" value="Amidase_2"/>
    <property type="match status" value="1"/>
</dbReference>
<keyword evidence="3" id="KW-0378">Hydrolase</keyword>
<dbReference type="GO" id="GO:0009253">
    <property type="term" value="P:peptidoglycan catabolic process"/>
    <property type="evidence" value="ECO:0007669"/>
    <property type="project" value="InterPro"/>
</dbReference>
<dbReference type="EMBL" id="BMXR01000007">
    <property type="protein sequence ID" value="GGX59294.1"/>
    <property type="molecule type" value="Genomic_DNA"/>
</dbReference>
<dbReference type="InterPro" id="IPR036505">
    <property type="entry name" value="Amidase/PGRP_sf"/>
</dbReference>
<dbReference type="SMART" id="SM00644">
    <property type="entry name" value="Ami_2"/>
    <property type="match status" value="1"/>
</dbReference>
<dbReference type="PROSITE" id="PS51781">
    <property type="entry name" value="SH3B"/>
    <property type="match status" value="1"/>
</dbReference>
<evidence type="ECO:0000259" key="5">
    <source>
        <dbReference type="PROSITE" id="PS51781"/>
    </source>
</evidence>
<accession>A0A918KF15</accession>
<proteinExistence type="predicted"/>
<name>A0A918KF15_9GAMM</name>
<dbReference type="AlphaFoldDB" id="A0A918KF15"/>
<organism evidence="6 7">
    <name type="scientific">Saccharospirillum salsuginis</name>
    <dbReference type="NCBI Taxonomy" id="418750"/>
    <lineage>
        <taxon>Bacteria</taxon>
        <taxon>Pseudomonadati</taxon>
        <taxon>Pseudomonadota</taxon>
        <taxon>Gammaproteobacteria</taxon>
        <taxon>Oceanospirillales</taxon>
        <taxon>Saccharospirillaceae</taxon>
        <taxon>Saccharospirillum</taxon>
    </lineage>
</organism>
<evidence type="ECO:0000256" key="1">
    <source>
        <dbReference type="ARBA" id="ARBA00001561"/>
    </source>
</evidence>
<protein>
    <recommendedName>
        <fullName evidence="2">N-acetylmuramoyl-L-alanine amidase</fullName>
        <ecNumber evidence="2">3.5.1.28</ecNumber>
    </recommendedName>
</protein>
<comment type="catalytic activity">
    <reaction evidence="1">
        <text>Hydrolyzes the link between N-acetylmuramoyl residues and L-amino acid residues in certain cell-wall glycopeptides.</text>
        <dbReference type="EC" id="3.5.1.28"/>
    </reaction>
</comment>
<keyword evidence="4" id="KW-0961">Cell wall biogenesis/degradation</keyword>
<dbReference type="SMART" id="SM00287">
    <property type="entry name" value="SH3b"/>
    <property type="match status" value="1"/>
</dbReference>
<dbReference type="CDD" id="cd06583">
    <property type="entry name" value="PGRP"/>
    <property type="match status" value="1"/>
</dbReference>
<evidence type="ECO:0000313" key="6">
    <source>
        <dbReference type="EMBL" id="GGX59294.1"/>
    </source>
</evidence>
<dbReference type="PANTHER" id="PTHR30417:SF1">
    <property type="entry name" value="N-ACETYLMURAMOYL-L-ALANINE AMIDASE AMID"/>
    <property type="match status" value="1"/>
</dbReference>
<dbReference type="InterPro" id="IPR002502">
    <property type="entry name" value="Amidase_domain"/>
</dbReference>
<comment type="caution">
    <text evidence="6">The sequence shown here is derived from an EMBL/GenBank/DDBJ whole genome shotgun (WGS) entry which is preliminary data.</text>
</comment>
<evidence type="ECO:0000313" key="7">
    <source>
        <dbReference type="Proteomes" id="UP000626148"/>
    </source>
</evidence>
<dbReference type="GO" id="GO:0008745">
    <property type="term" value="F:N-acetylmuramoyl-L-alanine amidase activity"/>
    <property type="evidence" value="ECO:0007669"/>
    <property type="project" value="UniProtKB-EC"/>
</dbReference>
<dbReference type="Gene3D" id="2.30.30.40">
    <property type="entry name" value="SH3 Domains"/>
    <property type="match status" value="1"/>
</dbReference>
<dbReference type="InterPro" id="IPR003646">
    <property type="entry name" value="SH3-like_bac-type"/>
</dbReference>
<evidence type="ECO:0000256" key="2">
    <source>
        <dbReference type="ARBA" id="ARBA00011901"/>
    </source>
</evidence>
<evidence type="ECO:0000256" key="3">
    <source>
        <dbReference type="ARBA" id="ARBA00022801"/>
    </source>
</evidence>
<dbReference type="GO" id="GO:0009254">
    <property type="term" value="P:peptidoglycan turnover"/>
    <property type="evidence" value="ECO:0007669"/>
    <property type="project" value="TreeGrafter"/>
</dbReference>
<dbReference type="PANTHER" id="PTHR30417">
    <property type="entry name" value="N-ACETYLMURAMOYL-L-ALANINE AMIDASE AMID"/>
    <property type="match status" value="1"/>
</dbReference>
<dbReference type="GO" id="GO:0071555">
    <property type="term" value="P:cell wall organization"/>
    <property type="evidence" value="ECO:0007669"/>
    <property type="project" value="UniProtKB-KW"/>
</dbReference>
<feature type="domain" description="SH3b" evidence="5">
    <location>
        <begin position="217"/>
        <end position="279"/>
    </location>
</feature>